<feature type="compositionally biased region" description="Basic and acidic residues" evidence="1">
    <location>
        <begin position="152"/>
        <end position="163"/>
    </location>
</feature>
<evidence type="ECO:0000256" key="1">
    <source>
        <dbReference type="SAM" id="MobiDB-lite"/>
    </source>
</evidence>
<evidence type="ECO:0000313" key="2">
    <source>
        <dbReference type="EMBL" id="KAE8983352.1"/>
    </source>
</evidence>
<organism evidence="2 3">
    <name type="scientific">Phytophthora rubi</name>
    <dbReference type="NCBI Taxonomy" id="129364"/>
    <lineage>
        <taxon>Eukaryota</taxon>
        <taxon>Sar</taxon>
        <taxon>Stramenopiles</taxon>
        <taxon>Oomycota</taxon>
        <taxon>Peronosporomycetes</taxon>
        <taxon>Peronosporales</taxon>
        <taxon>Peronosporaceae</taxon>
        <taxon>Phytophthora</taxon>
    </lineage>
</organism>
<sequence>MSDDDKLAKVWKDMSAASAERDGTRAARSVATVRPAMAGARYVLDCKKGDRAVKIWCAEEGVVAAGSETKSSANDVEGDTALHDKVKKARDARKLAANQKKRQRVKRVRAARRAVTMEKDAQLAMLAVERASRREGLSQPSSDLCSGNPGKDGGEHASRRQAG</sequence>
<accession>A0A6A3INR0</accession>
<name>A0A6A3INR0_9STRA</name>
<dbReference type="EMBL" id="QXFU01002635">
    <property type="protein sequence ID" value="KAE8983352.1"/>
    <property type="molecule type" value="Genomic_DNA"/>
</dbReference>
<comment type="caution">
    <text evidence="2">The sequence shown here is derived from an EMBL/GenBank/DDBJ whole genome shotgun (WGS) entry which is preliminary data.</text>
</comment>
<gene>
    <name evidence="2" type="ORF">PR002_g23280</name>
</gene>
<protein>
    <submittedName>
        <fullName evidence="2">Uncharacterized protein</fullName>
    </submittedName>
</protein>
<proteinExistence type="predicted"/>
<feature type="region of interest" description="Disordered" evidence="1">
    <location>
        <begin position="93"/>
        <end position="113"/>
    </location>
</feature>
<evidence type="ECO:0000313" key="3">
    <source>
        <dbReference type="Proteomes" id="UP000435112"/>
    </source>
</evidence>
<dbReference type="Proteomes" id="UP000435112">
    <property type="component" value="Unassembled WGS sequence"/>
</dbReference>
<feature type="compositionally biased region" description="Basic residues" evidence="1">
    <location>
        <begin position="99"/>
        <end position="112"/>
    </location>
</feature>
<feature type="region of interest" description="Disordered" evidence="1">
    <location>
        <begin position="131"/>
        <end position="163"/>
    </location>
</feature>
<reference evidence="2 3" key="1">
    <citation type="submission" date="2018-09" db="EMBL/GenBank/DDBJ databases">
        <title>Genomic investigation of the strawberry pathogen Phytophthora fragariae indicates pathogenicity is determined by transcriptional variation in three key races.</title>
        <authorList>
            <person name="Adams T.M."/>
            <person name="Armitage A.D."/>
            <person name="Sobczyk M.K."/>
            <person name="Bates H.J."/>
            <person name="Dunwell J.M."/>
            <person name="Nellist C.F."/>
            <person name="Harrison R.J."/>
        </authorList>
    </citation>
    <scope>NUCLEOTIDE SEQUENCE [LARGE SCALE GENOMIC DNA]</scope>
    <source>
        <strain evidence="2 3">SCRP324</strain>
    </source>
</reference>
<dbReference type="AlphaFoldDB" id="A0A6A3INR0"/>